<feature type="transmembrane region" description="Helical" evidence="1">
    <location>
        <begin position="562"/>
        <end position="589"/>
    </location>
</feature>
<feature type="transmembrane region" description="Helical" evidence="1">
    <location>
        <begin position="499"/>
        <end position="517"/>
    </location>
</feature>
<feature type="transmembrane region" description="Helical" evidence="1">
    <location>
        <begin position="661"/>
        <end position="681"/>
    </location>
</feature>
<feature type="transmembrane region" description="Helical" evidence="1">
    <location>
        <begin position="53"/>
        <end position="70"/>
    </location>
</feature>
<dbReference type="InterPro" id="IPR017850">
    <property type="entry name" value="Alkaline_phosphatase_core_sf"/>
</dbReference>
<dbReference type="GO" id="GO:0016787">
    <property type="term" value="F:hydrolase activity"/>
    <property type="evidence" value="ECO:0007669"/>
    <property type="project" value="UniProtKB-ARBA"/>
</dbReference>
<comment type="caution">
    <text evidence="2">The sequence shown here is derived from an EMBL/GenBank/DDBJ whole genome shotgun (WGS) entry which is preliminary data.</text>
</comment>
<protein>
    <recommendedName>
        <fullName evidence="4">GPI ethanolamine phosphate transferase 1</fullName>
    </recommendedName>
</protein>
<dbReference type="PANTHER" id="PTHR10151:SF120">
    <property type="entry name" value="BIS(5'-ADENOSYL)-TRIPHOSPHATASE"/>
    <property type="match status" value="1"/>
</dbReference>
<dbReference type="Pfam" id="PF01663">
    <property type="entry name" value="Phosphodiest"/>
    <property type="match status" value="1"/>
</dbReference>
<dbReference type="EMBL" id="CAJNOR010003794">
    <property type="protein sequence ID" value="CAF1448226.1"/>
    <property type="molecule type" value="Genomic_DNA"/>
</dbReference>
<reference evidence="2" key="1">
    <citation type="submission" date="2021-02" db="EMBL/GenBank/DDBJ databases">
        <authorList>
            <person name="Nowell W R."/>
        </authorList>
    </citation>
    <scope>NUCLEOTIDE SEQUENCE</scope>
</reference>
<keyword evidence="1" id="KW-0472">Membrane</keyword>
<accession>A0A815PEL5</accession>
<feature type="transmembrane region" description="Helical" evidence="1">
    <location>
        <begin position="609"/>
        <end position="635"/>
    </location>
</feature>
<evidence type="ECO:0000256" key="1">
    <source>
        <dbReference type="SAM" id="Phobius"/>
    </source>
</evidence>
<dbReference type="SUPFAM" id="SSF53649">
    <property type="entry name" value="Alkaline phosphatase-like"/>
    <property type="match status" value="1"/>
</dbReference>
<dbReference type="Proteomes" id="UP000663828">
    <property type="component" value="Unassembled WGS sequence"/>
</dbReference>
<dbReference type="PANTHER" id="PTHR10151">
    <property type="entry name" value="ECTONUCLEOTIDE PYROPHOSPHATASE/PHOSPHODIESTERASE"/>
    <property type="match status" value="1"/>
</dbReference>
<organism evidence="2 3">
    <name type="scientific">Adineta ricciae</name>
    <name type="common">Rotifer</name>
    <dbReference type="NCBI Taxonomy" id="249248"/>
    <lineage>
        <taxon>Eukaryota</taxon>
        <taxon>Metazoa</taxon>
        <taxon>Spiralia</taxon>
        <taxon>Gnathifera</taxon>
        <taxon>Rotifera</taxon>
        <taxon>Eurotatoria</taxon>
        <taxon>Bdelloidea</taxon>
        <taxon>Adinetida</taxon>
        <taxon>Adinetidae</taxon>
        <taxon>Adineta</taxon>
    </lineage>
</organism>
<evidence type="ECO:0000313" key="2">
    <source>
        <dbReference type="EMBL" id="CAF1448226.1"/>
    </source>
</evidence>
<gene>
    <name evidence="2" type="ORF">XAT740_LOCUS36719</name>
</gene>
<evidence type="ECO:0000313" key="3">
    <source>
        <dbReference type="Proteomes" id="UP000663828"/>
    </source>
</evidence>
<dbReference type="InterPro" id="IPR002591">
    <property type="entry name" value="Phosphodiest/P_Trfase"/>
</dbReference>
<dbReference type="Gene3D" id="3.40.720.10">
    <property type="entry name" value="Alkaline Phosphatase, subunit A"/>
    <property type="match status" value="1"/>
</dbReference>
<keyword evidence="3" id="KW-1185">Reference proteome</keyword>
<dbReference type="AlphaFoldDB" id="A0A815PEL5"/>
<proteinExistence type="predicted"/>
<name>A0A815PEL5_ADIRI</name>
<keyword evidence="1" id="KW-1133">Transmembrane helix</keyword>
<evidence type="ECO:0008006" key="4">
    <source>
        <dbReference type="Google" id="ProtNLM"/>
    </source>
</evidence>
<sequence length="766" mass="87045">MTKDSESKNNSASRTQYDGSTIMLLALMNNTDWRRRPLTIESMIFDRYKKQRHTLYVTFLLFFMLFVYSMSERHAITSGSDPNLNTDFLNALNDRNTTQTYFGAQSLNLNDKIRTRVVYFILDGLRFDAIQTNPSLKALLTSTWFASDSLLLKMSTQFPTVSVPNWQSLITGARPSLHGRVGNDDLTPYTFDSIFTSVMSVGMKNGLSGDGWWSILLNGHLTPFYGDGTSPTLTHNFGDAFYTHGHSDRNKDIAYNQRFHAAINSQTVVRRSNGSMDIIQFDYDLFLSYYGDIDGESHSFGPQSSQTQSAIDDKVMFVREGINAITTLDAMTQTRTVFIITSDHGHVKAGGHGGNADVLMTVPLIVYVKDSLLASAKNLLPVYSTFDTVDIATTIAGLLGAPVPRQSEGTFISPLVSALVPASKWHYLYFDLFKQKQSLVKALLKQWNQSSLESQYHSLLADAMEKNINITVLNSNINALSKLIEVSKMHRITYIMMRNFIFGLFVGIFGILAICIVFHRSTFLNFCALLPSTGLLLNRCFTRNMTEGKSVSTYVQRVHRIFFIFALIITGLWWLLMMILLLVIFANMYRPTDEWRWQLTLFNSAHDAYVLIVGVCVFGSFLVTVLIALTVWLVFSLKNTTIWLSSNQVMKSLALSPTASLYYLSFYVTFLFTVNAILFHLCQSFHCLWLPFIRRITIITPTTLNLRFQALTISFMMMPPMLSLMVINILIRNHLFRKFPNPQFHEHKEGQTTLFHTLVNQCEHDE</sequence>
<feature type="transmembrane region" description="Helical" evidence="1">
    <location>
        <begin position="710"/>
        <end position="731"/>
    </location>
</feature>
<keyword evidence="1" id="KW-0812">Transmembrane</keyword>